<name>A0A2N3UD84_9BACT</name>
<reference evidence="2 3" key="1">
    <citation type="submission" date="2017-12" db="EMBL/GenBank/DDBJ databases">
        <title>Genomic Encyclopedia of Type Strains, Phase III (KMG-III): the genomes of soil and plant-associated and newly described type strains.</title>
        <authorList>
            <person name="Whitman W."/>
        </authorList>
    </citation>
    <scope>NUCLEOTIDE SEQUENCE [LARGE SCALE GENOMIC DNA]</scope>
    <source>
        <strain evidence="2 3">LP43</strain>
    </source>
</reference>
<evidence type="ECO:0000313" key="2">
    <source>
        <dbReference type="EMBL" id="PKV67334.1"/>
    </source>
</evidence>
<evidence type="ECO:0000313" key="3">
    <source>
        <dbReference type="Proteomes" id="UP000233782"/>
    </source>
</evidence>
<dbReference type="EMBL" id="PJMU01000002">
    <property type="protein sequence ID" value="PKV67334.1"/>
    <property type="molecule type" value="Genomic_DNA"/>
</dbReference>
<dbReference type="AlphaFoldDB" id="A0A2N3UD84"/>
<dbReference type="PROSITE" id="PS51257">
    <property type="entry name" value="PROKAR_LIPOPROTEIN"/>
    <property type="match status" value="1"/>
</dbReference>
<sequence>MKIILPALGALLFLAGCSDKKQAATTEEAAPAVTPQIKQTSLADYKSYFKYTDLDSFAIDSFNWDNRLGQYKELDSNTFKLVWQNSKRVFIGKDYDRDYFHSWQNRNPDFTEFTVLTQDESSYCDLLHYLIYDKNGKAIDSFIAAAGCGDGGWGLHSYGRFISEDTYEETTVETEMVEIDSVTNAEVVEGDSTVTHYTIGPDGRVTQKEISKTPIRRIYN</sequence>
<dbReference type="OrthoDB" id="852885at2"/>
<dbReference type="RefSeq" id="WP_101444583.1">
    <property type="nucleotide sequence ID" value="NZ_PJMU01000002.1"/>
</dbReference>
<gene>
    <name evidence="2" type="ORF">BD749_2477</name>
</gene>
<feature type="chain" id="PRO_5014995177" description="DKNYY family protein" evidence="1">
    <location>
        <begin position="24"/>
        <end position="220"/>
    </location>
</feature>
<dbReference type="Proteomes" id="UP000233782">
    <property type="component" value="Unassembled WGS sequence"/>
</dbReference>
<organism evidence="2 3">
    <name type="scientific">Pontibacter ramchanderi</name>
    <dbReference type="NCBI Taxonomy" id="1179743"/>
    <lineage>
        <taxon>Bacteria</taxon>
        <taxon>Pseudomonadati</taxon>
        <taxon>Bacteroidota</taxon>
        <taxon>Cytophagia</taxon>
        <taxon>Cytophagales</taxon>
        <taxon>Hymenobacteraceae</taxon>
        <taxon>Pontibacter</taxon>
    </lineage>
</organism>
<feature type="signal peptide" evidence="1">
    <location>
        <begin position="1"/>
        <end position="23"/>
    </location>
</feature>
<keyword evidence="3" id="KW-1185">Reference proteome</keyword>
<protein>
    <recommendedName>
        <fullName evidence="4">DKNYY family protein</fullName>
    </recommendedName>
</protein>
<evidence type="ECO:0000256" key="1">
    <source>
        <dbReference type="SAM" id="SignalP"/>
    </source>
</evidence>
<proteinExistence type="predicted"/>
<accession>A0A2N3UD84</accession>
<evidence type="ECO:0008006" key="4">
    <source>
        <dbReference type="Google" id="ProtNLM"/>
    </source>
</evidence>
<comment type="caution">
    <text evidence="2">The sequence shown here is derived from an EMBL/GenBank/DDBJ whole genome shotgun (WGS) entry which is preliminary data.</text>
</comment>
<keyword evidence="1" id="KW-0732">Signal</keyword>